<dbReference type="OrthoDB" id="252919at2759"/>
<sequence length="1517" mass="158298">MPLLNGEGPFSMNRRSIKQVTTWSNTSSFSIGRKWSRLALWCMLLLCLVACAPLVEGTMTFAPANVQQASLYQTMQVTLQSNPLQNDVPITSGDRVKFVVDSGSSTTCTYDTSTTTTFSVTSTSVQGYTGTITAAVTSTNFAAGSQYIICYMSVQYLNSTVMRRSAAVQGADNLLVWPAVYSSYTMSPAALSGGQGPALLSLTETTQTSRTANRGIGGSYTIFMVPCSLGNCTSWDSLTTACATVGAASSSTSGLISLSSLQGTGTTTVSGNFTVPYAPDTTGYFVCVPYCYDTSCGTSSVAMSYTVVAATPANIVFSSANPGVYTRTPTSPQARELGYMYFTGTSLSTTDQVKVIRSTDTCTSSTASLLNNVEIGALTENGTTLMASFFAPSLITATITGRVCYWSATTALWSTAYLSASSQTADFTIAVMQPTAYSVSPSSPTVGMKLVVTFTGSGLDGTADTAFLTSATDSAACDVTSGTGVYACTMAGSTAPTCTVVVNPSSNEEMDLTVCYQRSGQLNYAQVTDTLLSLGARNPVFSISPYPFHAGQVATVTFTGTSLSSSDSIQIIPPDGVCGTSTALTDVTVLGSTEVTAGTTYQYTIVGQAAVCGMLCYYNQGTALWAAVRPQTTIAAISASCGADNMYVSPYLVRYAFTQLPSAATPTVAETVRLTFSAASGSTSYTSPVAMKLVQTADSCTVAPCSGLVACQQAQASTDYASAVSSSVAVLMVGTASTNYIVCALAATGSTYIPVLPSSATSSTSTGYGFTSGASQVAISAHTPSTWRVALATLTATFTGSAVNVSTDAVYAVASTTLYYYNATAALRVCPLATTVPTTMLTSTAVTDSSTNTAVMFSFTGANSRTSGDVTFFCYVWYGGSTAARASYAGTLTFSEAVPNSIAWDNKPSAGYRATDAVNATISTSASSLSPTADSVFFYQFRSSSYQTGTCYCDATACASGTKVQYTVQTLTSSTAVSGAVVYSNAYGFDNYDYDAVYVVCYTSSAASGTTYLDTITVGMADPTYYSVSGTLQVGVPFTVAAVRRCVTSDCPVLNASDSLIIILNSSQCADVTGLDDTTVTAVGSVTISSGGLQYTQRFVVDGEGYYRVCYKSYVRGSSQYSEMVYSASFVRQPITVAAANPSAFSVSPTSPSAWEFLIFSLTCSATLCSACTTLRIVPGTRASCWATVSGTYTSTNCLTTTSIQFPDQYVEAGTYTICYGAVSLTARRLPGSFTVLAANPSAYVPTPTASNLVIYTNQASNYSIAITGTGLSVSDSVFMMPESGYTCHDLRTDNVVGNGTIQSWLAPSTNPYALEITSSGATWVVSNAQKRFGAGMLYDSDLCPVSGGPCNMKLCYLRSGMSWAPVNISDGTVIQVAASNPANITFDRYPLVLNMYTMVTVAGAGLSTTDVVYLHADSCSGTAVTALIGGPYVDAAGSTYMAVLRFNATADAYVVCYWQGATATEIATIYLPGQSISTITILNNPLYYVYRSTNFTSLSYAITQYEEMIVSGSFST</sequence>
<proteinExistence type="predicted"/>
<gene>
    <name evidence="1" type="ORF">STCU_06343</name>
</gene>
<protein>
    <submittedName>
        <fullName evidence="1">Uncharacterized protein</fullName>
    </submittedName>
</protein>
<accession>S9VGB6</accession>
<name>S9VGB6_9TRYP</name>
<reference evidence="1 2" key="1">
    <citation type="journal article" date="2013" name="PLoS ONE">
        <title>Predicting the Proteins of Angomonas deanei, Strigomonas culicis and Their Respective Endosymbionts Reveals New Aspects of the Trypanosomatidae Family.</title>
        <authorList>
            <person name="Motta M.C."/>
            <person name="Martins A.C."/>
            <person name="de Souza S.S."/>
            <person name="Catta-Preta C.M."/>
            <person name="Silva R."/>
            <person name="Klein C.C."/>
            <person name="de Almeida L.G."/>
            <person name="de Lima Cunha O."/>
            <person name="Ciapina L.P."/>
            <person name="Brocchi M."/>
            <person name="Colabardini A.C."/>
            <person name="de Araujo Lima B."/>
            <person name="Machado C.R."/>
            <person name="de Almeida Soares C.M."/>
            <person name="Probst C.M."/>
            <person name="de Menezes C.B."/>
            <person name="Thompson C.E."/>
            <person name="Bartholomeu D.C."/>
            <person name="Gradia D.F."/>
            <person name="Pavoni D.P."/>
            <person name="Grisard E.C."/>
            <person name="Fantinatti-Garboggini F."/>
            <person name="Marchini F.K."/>
            <person name="Rodrigues-Luiz G.F."/>
            <person name="Wagner G."/>
            <person name="Goldman G.H."/>
            <person name="Fietto J.L."/>
            <person name="Elias M.C."/>
            <person name="Goldman M.H."/>
            <person name="Sagot M.F."/>
            <person name="Pereira M."/>
            <person name="Stoco P.H."/>
            <person name="de Mendonca-Neto R.P."/>
            <person name="Teixeira S.M."/>
            <person name="Maciel T.E."/>
            <person name="de Oliveira Mendes T.A."/>
            <person name="Urmenyi T.P."/>
            <person name="de Souza W."/>
            <person name="Schenkman S."/>
            <person name="de Vasconcelos A.T."/>
        </authorList>
    </citation>
    <scope>NUCLEOTIDE SEQUENCE [LARGE SCALE GENOMIC DNA]</scope>
</reference>
<organism evidence="1 2">
    <name type="scientific">Strigomonas culicis</name>
    <dbReference type="NCBI Taxonomy" id="28005"/>
    <lineage>
        <taxon>Eukaryota</taxon>
        <taxon>Discoba</taxon>
        <taxon>Euglenozoa</taxon>
        <taxon>Kinetoplastea</taxon>
        <taxon>Metakinetoplastina</taxon>
        <taxon>Trypanosomatida</taxon>
        <taxon>Trypanosomatidae</taxon>
        <taxon>Strigomonadinae</taxon>
        <taxon>Strigomonas</taxon>
    </lineage>
</organism>
<comment type="caution">
    <text evidence="1">The sequence shown here is derived from an EMBL/GenBank/DDBJ whole genome shotgun (WGS) entry which is preliminary data.</text>
</comment>
<evidence type="ECO:0000313" key="1">
    <source>
        <dbReference type="EMBL" id="EPY26056.1"/>
    </source>
</evidence>
<dbReference type="EMBL" id="ATMH01006343">
    <property type="protein sequence ID" value="EPY26056.1"/>
    <property type="molecule type" value="Genomic_DNA"/>
</dbReference>
<keyword evidence="2" id="KW-1185">Reference proteome</keyword>
<dbReference type="Proteomes" id="UP000015354">
    <property type="component" value="Unassembled WGS sequence"/>
</dbReference>
<evidence type="ECO:0000313" key="2">
    <source>
        <dbReference type="Proteomes" id="UP000015354"/>
    </source>
</evidence>